<feature type="region of interest" description="Disordered" evidence="1">
    <location>
        <begin position="44"/>
        <end position="68"/>
    </location>
</feature>
<reference evidence="2 3" key="1">
    <citation type="submission" date="2018-03" db="EMBL/GenBank/DDBJ databases">
        <title>Genomic Encyclopedia of Archaeal and Bacterial Type Strains, Phase II (KMG-II): from individual species to whole genera.</title>
        <authorList>
            <person name="Goeker M."/>
        </authorList>
    </citation>
    <scope>NUCLEOTIDE SEQUENCE [LARGE SCALE GENOMIC DNA]</scope>
    <source>
        <strain evidence="2 3">DSM 19711</strain>
    </source>
</reference>
<comment type="caution">
    <text evidence="2">The sequence shown here is derived from an EMBL/GenBank/DDBJ whole genome shotgun (WGS) entry which is preliminary data.</text>
</comment>
<proteinExistence type="predicted"/>
<accession>A0A2T0QX87</accession>
<gene>
    <name evidence="2" type="ORF">CLV37_11645</name>
</gene>
<dbReference type="EMBL" id="PVZF01000016">
    <property type="protein sequence ID" value="PRY10492.1"/>
    <property type="molecule type" value="Genomic_DNA"/>
</dbReference>
<evidence type="ECO:0000256" key="1">
    <source>
        <dbReference type="SAM" id="MobiDB-lite"/>
    </source>
</evidence>
<dbReference type="Proteomes" id="UP000238083">
    <property type="component" value="Unassembled WGS sequence"/>
</dbReference>
<organism evidence="2 3">
    <name type="scientific">Kineococcus rhizosphaerae</name>
    <dbReference type="NCBI Taxonomy" id="559628"/>
    <lineage>
        <taxon>Bacteria</taxon>
        <taxon>Bacillati</taxon>
        <taxon>Actinomycetota</taxon>
        <taxon>Actinomycetes</taxon>
        <taxon>Kineosporiales</taxon>
        <taxon>Kineosporiaceae</taxon>
        <taxon>Kineococcus</taxon>
    </lineage>
</organism>
<dbReference type="RefSeq" id="WP_106215222.1">
    <property type="nucleotide sequence ID" value="NZ_PVZF01000016.1"/>
</dbReference>
<dbReference type="OrthoDB" id="9792898at2"/>
<dbReference type="AlphaFoldDB" id="A0A2T0QX87"/>
<protein>
    <submittedName>
        <fullName evidence="2">Uncharacterized protein</fullName>
    </submittedName>
</protein>
<evidence type="ECO:0000313" key="2">
    <source>
        <dbReference type="EMBL" id="PRY10492.1"/>
    </source>
</evidence>
<name>A0A2T0QX87_9ACTN</name>
<keyword evidence="3" id="KW-1185">Reference proteome</keyword>
<evidence type="ECO:0000313" key="3">
    <source>
        <dbReference type="Proteomes" id="UP000238083"/>
    </source>
</evidence>
<sequence>MVIHDVVCGAGHRREVVLRSMHDSVPDCAVCGAGVRKLPSRLNIGGAADTGPSREAMPRSWRGVRGGDAETVRHWHGLAEKREKLEEKHPELGGDRRPVLAHEGIFRDRPLRAGDDIGRAVGDALARAKGSGA</sequence>